<sequence>MIFLISGLSTFVLTCFGCAYVCFELQRLDPRLKYSTCTQDAGYISADCLEY</sequence>
<dbReference type="AlphaFoldDB" id="A0A0E9TRV4"/>
<accession>A0A0E9TRV4</accession>
<protein>
    <submittedName>
        <fullName evidence="1">Uncharacterized protein</fullName>
    </submittedName>
</protein>
<name>A0A0E9TRV4_ANGAN</name>
<dbReference type="EMBL" id="GBXM01053114">
    <property type="protein sequence ID" value="JAH55463.1"/>
    <property type="molecule type" value="Transcribed_RNA"/>
</dbReference>
<evidence type="ECO:0000313" key="1">
    <source>
        <dbReference type="EMBL" id="JAH55463.1"/>
    </source>
</evidence>
<reference evidence="1" key="1">
    <citation type="submission" date="2014-11" db="EMBL/GenBank/DDBJ databases">
        <authorList>
            <person name="Amaro Gonzalez C."/>
        </authorList>
    </citation>
    <scope>NUCLEOTIDE SEQUENCE</scope>
</reference>
<reference evidence="1" key="2">
    <citation type="journal article" date="2015" name="Fish Shellfish Immunol.">
        <title>Early steps in the European eel (Anguilla anguilla)-Vibrio vulnificus interaction in the gills: Role of the RtxA13 toxin.</title>
        <authorList>
            <person name="Callol A."/>
            <person name="Pajuelo D."/>
            <person name="Ebbesson L."/>
            <person name="Teles M."/>
            <person name="MacKenzie S."/>
            <person name="Amaro C."/>
        </authorList>
    </citation>
    <scope>NUCLEOTIDE SEQUENCE</scope>
</reference>
<organism evidence="1">
    <name type="scientific">Anguilla anguilla</name>
    <name type="common">European freshwater eel</name>
    <name type="synonym">Muraena anguilla</name>
    <dbReference type="NCBI Taxonomy" id="7936"/>
    <lineage>
        <taxon>Eukaryota</taxon>
        <taxon>Metazoa</taxon>
        <taxon>Chordata</taxon>
        <taxon>Craniata</taxon>
        <taxon>Vertebrata</taxon>
        <taxon>Euteleostomi</taxon>
        <taxon>Actinopterygii</taxon>
        <taxon>Neopterygii</taxon>
        <taxon>Teleostei</taxon>
        <taxon>Anguilliformes</taxon>
        <taxon>Anguillidae</taxon>
        <taxon>Anguilla</taxon>
    </lineage>
</organism>
<proteinExistence type="predicted"/>